<sequence>MLVVVSGPPGTGKTTLAHRIAAAIGCPAICRDEIKEGMAHATPGFVPGPGDPLTMRTLSTFFDVIGLLVGRGTTVVAEAAFQDRLWTPGLSPLLGRADVRIVHCTTSAEVALARITARSGADPRRAAHEDAQISPEARVRTHNAFQPVDLPVPSLVVDTTTEPPLEQVLAFLSR</sequence>
<keyword evidence="1" id="KW-0808">Transferase</keyword>
<dbReference type="InterPro" id="IPR027417">
    <property type="entry name" value="P-loop_NTPase"/>
</dbReference>
<dbReference type="SUPFAM" id="SSF52540">
    <property type="entry name" value="P-loop containing nucleoside triphosphate hydrolases"/>
    <property type="match status" value="1"/>
</dbReference>
<dbReference type="Proteomes" id="UP000316298">
    <property type="component" value="Unassembled WGS sequence"/>
</dbReference>
<keyword evidence="2" id="KW-1185">Reference proteome</keyword>
<protein>
    <submittedName>
        <fullName evidence="1">Putative kinase</fullName>
    </submittedName>
</protein>
<comment type="caution">
    <text evidence="1">The sequence shown here is derived from an EMBL/GenBank/DDBJ whole genome shotgun (WGS) entry which is preliminary data.</text>
</comment>
<dbReference type="Gene3D" id="3.40.50.300">
    <property type="entry name" value="P-loop containing nucleotide triphosphate hydrolases"/>
    <property type="match status" value="1"/>
</dbReference>
<dbReference type="OrthoDB" id="3819922at2"/>
<accession>A0A542ESF2</accession>
<evidence type="ECO:0000313" key="1">
    <source>
        <dbReference type="EMBL" id="TQJ18096.1"/>
    </source>
</evidence>
<dbReference type="EMBL" id="VFMM01000001">
    <property type="protein sequence ID" value="TQJ18096.1"/>
    <property type="molecule type" value="Genomic_DNA"/>
</dbReference>
<evidence type="ECO:0000313" key="2">
    <source>
        <dbReference type="Proteomes" id="UP000316298"/>
    </source>
</evidence>
<dbReference type="AlphaFoldDB" id="A0A542ESF2"/>
<dbReference type="Pfam" id="PF13671">
    <property type="entry name" value="AAA_33"/>
    <property type="match status" value="1"/>
</dbReference>
<organism evidence="1 2">
    <name type="scientific">Kribbella jejuensis</name>
    <dbReference type="NCBI Taxonomy" id="236068"/>
    <lineage>
        <taxon>Bacteria</taxon>
        <taxon>Bacillati</taxon>
        <taxon>Actinomycetota</taxon>
        <taxon>Actinomycetes</taxon>
        <taxon>Propionibacteriales</taxon>
        <taxon>Kribbellaceae</taxon>
        <taxon>Kribbella</taxon>
    </lineage>
</organism>
<reference evidence="1 2" key="1">
    <citation type="submission" date="2019-06" db="EMBL/GenBank/DDBJ databases">
        <title>Sequencing the genomes of 1000 actinobacteria strains.</title>
        <authorList>
            <person name="Klenk H.-P."/>
        </authorList>
    </citation>
    <scope>NUCLEOTIDE SEQUENCE [LARGE SCALE GENOMIC DNA]</scope>
    <source>
        <strain evidence="1 2">DSM 17305</strain>
    </source>
</reference>
<proteinExistence type="predicted"/>
<gene>
    <name evidence="1" type="ORF">FB475_2230</name>
</gene>
<keyword evidence="1" id="KW-0418">Kinase</keyword>
<dbReference type="GO" id="GO:0016301">
    <property type="term" value="F:kinase activity"/>
    <property type="evidence" value="ECO:0007669"/>
    <property type="project" value="UniProtKB-KW"/>
</dbReference>
<name>A0A542ESF2_9ACTN</name>